<feature type="region of interest" description="Disordered" evidence="9">
    <location>
        <begin position="22"/>
        <end position="61"/>
    </location>
</feature>
<dbReference type="GO" id="GO:0003700">
    <property type="term" value="F:DNA-binding transcription factor activity"/>
    <property type="evidence" value="ECO:0007669"/>
    <property type="project" value="InterPro"/>
</dbReference>
<evidence type="ECO:0000256" key="3">
    <source>
        <dbReference type="ARBA" id="ARBA00022833"/>
    </source>
</evidence>
<gene>
    <name evidence="11" type="ORF">G2W53_006953</name>
</gene>
<keyword evidence="2 8" id="KW-0863">Zinc-finger</keyword>
<evidence type="ECO:0000256" key="7">
    <source>
        <dbReference type="ARBA" id="ARBA00023242"/>
    </source>
</evidence>
<dbReference type="InterPro" id="IPR045174">
    <property type="entry name" value="Dof"/>
</dbReference>
<keyword evidence="12" id="KW-1185">Reference proteome</keyword>
<evidence type="ECO:0000256" key="6">
    <source>
        <dbReference type="ARBA" id="ARBA00023163"/>
    </source>
</evidence>
<dbReference type="Proteomes" id="UP000634136">
    <property type="component" value="Unassembled WGS sequence"/>
</dbReference>
<dbReference type="GO" id="GO:0003677">
    <property type="term" value="F:DNA binding"/>
    <property type="evidence" value="ECO:0007669"/>
    <property type="project" value="UniProtKB-UniRule"/>
</dbReference>
<organism evidence="11 12">
    <name type="scientific">Senna tora</name>
    <dbReference type="NCBI Taxonomy" id="362788"/>
    <lineage>
        <taxon>Eukaryota</taxon>
        <taxon>Viridiplantae</taxon>
        <taxon>Streptophyta</taxon>
        <taxon>Embryophyta</taxon>
        <taxon>Tracheophyta</taxon>
        <taxon>Spermatophyta</taxon>
        <taxon>Magnoliopsida</taxon>
        <taxon>eudicotyledons</taxon>
        <taxon>Gunneridae</taxon>
        <taxon>Pentapetalae</taxon>
        <taxon>rosids</taxon>
        <taxon>fabids</taxon>
        <taxon>Fabales</taxon>
        <taxon>Fabaceae</taxon>
        <taxon>Caesalpinioideae</taxon>
        <taxon>Cassia clade</taxon>
        <taxon>Senna</taxon>
    </lineage>
</organism>
<dbReference type="PANTHER" id="PTHR31089:SF1">
    <property type="entry name" value="CYCLIC DOF FACTOR 3"/>
    <property type="match status" value="1"/>
</dbReference>
<evidence type="ECO:0000313" key="12">
    <source>
        <dbReference type="Proteomes" id="UP000634136"/>
    </source>
</evidence>
<accession>A0A835CEH8</accession>
<dbReference type="GO" id="GO:0005634">
    <property type="term" value="C:nucleus"/>
    <property type="evidence" value="ECO:0007669"/>
    <property type="project" value="UniProtKB-SubCell"/>
</dbReference>
<comment type="caution">
    <text evidence="11">The sequence shown here is derived from an EMBL/GenBank/DDBJ whole genome shotgun (WGS) entry which is preliminary data.</text>
</comment>
<sequence>MAPTSAIIKLFGQRILLKDDSTISKTFPQGEDIEGEPKVPEEADNKESRAGKVTNTPEKEEEILKKPDNKVKIPCARCKSIDTKFCYYNNYNIKQPRYFCKSCRRYWTHGGAIRNVPEGSGRRKNNNTTPSTSSHDHHITISEALQAIDVPNNEKVLSFTSTAPNRFPPTLKSPTLLGKHWREGDMMMKAEYKEKEEEGWKKEPWWLGSEGGMFEAFESWKKKQKESDGVELEASHDHVALRANPAALCRSLRFHENSH</sequence>
<keyword evidence="5 8" id="KW-0238">DNA-binding</keyword>
<evidence type="ECO:0000259" key="10">
    <source>
        <dbReference type="PROSITE" id="PS50884"/>
    </source>
</evidence>
<proteinExistence type="predicted"/>
<keyword evidence="4" id="KW-0805">Transcription regulation</keyword>
<dbReference type="OrthoDB" id="1927254at2759"/>
<protein>
    <submittedName>
        <fullName evidence="11">Cyclic dof factor 3-like</fullName>
    </submittedName>
</protein>
<reference evidence="11" key="1">
    <citation type="submission" date="2020-09" db="EMBL/GenBank/DDBJ databases">
        <title>Genome-Enabled Discovery of Anthraquinone Biosynthesis in Senna tora.</title>
        <authorList>
            <person name="Kang S.-H."/>
            <person name="Pandey R.P."/>
            <person name="Lee C.-M."/>
            <person name="Sim J.-S."/>
            <person name="Jeong J.-T."/>
            <person name="Choi B.-S."/>
            <person name="Jung M."/>
            <person name="Ginzburg D."/>
            <person name="Zhao K."/>
            <person name="Won S.Y."/>
            <person name="Oh T.-J."/>
            <person name="Yu Y."/>
            <person name="Kim N.-H."/>
            <person name="Lee O.R."/>
            <person name="Lee T.-H."/>
            <person name="Bashyal P."/>
            <person name="Kim T.-S."/>
            <person name="Lee W.-H."/>
            <person name="Kawkins C."/>
            <person name="Kim C.-K."/>
            <person name="Kim J.S."/>
            <person name="Ahn B.O."/>
            <person name="Rhee S.Y."/>
            <person name="Sohng J.K."/>
        </authorList>
    </citation>
    <scope>NUCLEOTIDE SEQUENCE</scope>
    <source>
        <tissue evidence="11">Leaf</tissue>
    </source>
</reference>
<dbReference type="PROSITE" id="PS50884">
    <property type="entry name" value="ZF_DOF_2"/>
    <property type="match status" value="1"/>
</dbReference>
<dbReference type="Pfam" id="PF02701">
    <property type="entry name" value="Zn_ribbon_Dof"/>
    <property type="match status" value="1"/>
</dbReference>
<dbReference type="PANTHER" id="PTHR31089">
    <property type="entry name" value="CYCLIC DOF FACTOR 2"/>
    <property type="match status" value="1"/>
</dbReference>
<dbReference type="InterPro" id="IPR003851">
    <property type="entry name" value="Znf_Dof"/>
</dbReference>
<feature type="compositionally biased region" description="Basic and acidic residues" evidence="9">
    <location>
        <begin position="35"/>
        <end position="50"/>
    </location>
</feature>
<evidence type="ECO:0000256" key="5">
    <source>
        <dbReference type="ARBA" id="ARBA00023125"/>
    </source>
</evidence>
<feature type="domain" description="Dof-type" evidence="10">
    <location>
        <begin position="73"/>
        <end position="127"/>
    </location>
</feature>
<comment type="subcellular location">
    <subcellularLocation>
        <location evidence="8">Nucleus</location>
    </subcellularLocation>
</comment>
<dbReference type="PROSITE" id="PS01361">
    <property type="entry name" value="ZF_DOF_1"/>
    <property type="match status" value="1"/>
</dbReference>
<dbReference type="EMBL" id="JAAIUW010000003">
    <property type="protein sequence ID" value="KAF7838471.1"/>
    <property type="molecule type" value="Genomic_DNA"/>
</dbReference>
<keyword evidence="3" id="KW-0862">Zinc</keyword>
<feature type="region of interest" description="Disordered" evidence="9">
    <location>
        <begin position="114"/>
        <end position="136"/>
    </location>
</feature>
<evidence type="ECO:0000313" key="11">
    <source>
        <dbReference type="EMBL" id="KAF7838471.1"/>
    </source>
</evidence>
<keyword evidence="7 8" id="KW-0539">Nucleus</keyword>
<dbReference type="GO" id="GO:0008270">
    <property type="term" value="F:zinc ion binding"/>
    <property type="evidence" value="ECO:0007669"/>
    <property type="project" value="UniProtKB-KW"/>
</dbReference>
<name>A0A835CEH8_9FABA</name>
<dbReference type="AlphaFoldDB" id="A0A835CEH8"/>
<evidence type="ECO:0000256" key="9">
    <source>
        <dbReference type="SAM" id="MobiDB-lite"/>
    </source>
</evidence>
<keyword evidence="1" id="KW-0479">Metal-binding</keyword>
<evidence type="ECO:0000256" key="8">
    <source>
        <dbReference type="PROSITE-ProRule" id="PRU00071"/>
    </source>
</evidence>
<evidence type="ECO:0000256" key="1">
    <source>
        <dbReference type="ARBA" id="ARBA00022723"/>
    </source>
</evidence>
<evidence type="ECO:0000256" key="2">
    <source>
        <dbReference type="ARBA" id="ARBA00022771"/>
    </source>
</evidence>
<keyword evidence="6" id="KW-0804">Transcription</keyword>
<evidence type="ECO:0000256" key="4">
    <source>
        <dbReference type="ARBA" id="ARBA00023015"/>
    </source>
</evidence>